<evidence type="ECO:0000313" key="2">
    <source>
        <dbReference type="Proteomes" id="UP000634136"/>
    </source>
</evidence>
<reference evidence="1" key="1">
    <citation type="submission" date="2020-09" db="EMBL/GenBank/DDBJ databases">
        <title>Genome-Enabled Discovery of Anthraquinone Biosynthesis in Senna tora.</title>
        <authorList>
            <person name="Kang S.-H."/>
            <person name="Pandey R.P."/>
            <person name="Lee C.-M."/>
            <person name="Sim J.-S."/>
            <person name="Jeong J.-T."/>
            <person name="Choi B.-S."/>
            <person name="Jung M."/>
            <person name="Ginzburg D."/>
            <person name="Zhao K."/>
            <person name="Won S.Y."/>
            <person name="Oh T.-J."/>
            <person name="Yu Y."/>
            <person name="Kim N.-H."/>
            <person name="Lee O.R."/>
            <person name="Lee T.-H."/>
            <person name="Bashyal P."/>
            <person name="Kim T.-S."/>
            <person name="Lee W.-H."/>
            <person name="Kawkins C."/>
            <person name="Kim C.-K."/>
            <person name="Kim J.S."/>
            <person name="Ahn B.O."/>
            <person name="Rhee S.Y."/>
            <person name="Sohng J.K."/>
        </authorList>
    </citation>
    <scope>NUCLEOTIDE SEQUENCE</scope>
    <source>
        <tissue evidence="1">Leaf</tissue>
    </source>
</reference>
<dbReference type="EMBL" id="JAAIUW010000004">
    <property type="protein sequence ID" value="KAF7836163.1"/>
    <property type="molecule type" value="Genomic_DNA"/>
</dbReference>
<evidence type="ECO:0000313" key="1">
    <source>
        <dbReference type="EMBL" id="KAF7836163.1"/>
    </source>
</evidence>
<name>A0A834X100_9FABA</name>
<comment type="caution">
    <text evidence="1">The sequence shown here is derived from an EMBL/GenBank/DDBJ whole genome shotgun (WGS) entry which is preliminary data.</text>
</comment>
<organism evidence="1 2">
    <name type="scientific">Senna tora</name>
    <dbReference type="NCBI Taxonomy" id="362788"/>
    <lineage>
        <taxon>Eukaryota</taxon>
        <taxon>Viridiplantae</taxon>
        <taxon>Streptophyta</taxon>
        <taxon>Embryophyta</taxon>
        <taxon>Tracheophyta</taxon>
        <taxon>Spermatophyta</taxon>
        <taxon>Magnoliopsida</taxon>
        <taxon>eudicotyledons</taxon>
        <taxon>Gunneridae</taxon>
        <taxon>Pentapetalae</taxon>
        <taxon>rosids</taxon>
        <taxon>fabids</taxon>
        <taxon>Fabales</taxon>
        <taxon>Fabaceae</taxon>
        <taxon>Caesalpinioideae</taxon>
        <taxon>Cassia clade</taxon>
        <taxon>Senna</taxon>
    </lineage>
</organism>
<proteinExistence type="predicted"/>
<accession>A0A834X100</accession>
<gene>
    <name evidence="1" type="ORF">G2W53_011022</name>
</gene>
<keyword evidence="2" id="KW-1185">Reference proteome</keyword>
<dbReference type="AlphaFoldDB" id="A0A834X100"/>
<dbReference type="Proteomes" id="UP000634136">
    <property type="component" value="Unassembled WGS sequence"/>
</dbReference>
<protein>
    <submittedName>
        <fullName evidence="1">Uncharacterized protein</fullName>
    </submittedName>
</protein>
<sequence length="89" mass="8868">MRDLTTFACRAGGCGSGGGGVVLGSDFAVGGAGVEEFSGEGGGGGVVVEGRDGGEAALGRERVEFIVMVRGGRRGRGTVGSMEFHFHGF</sequence>